<keyword evidence="6" id="KW-1185">Reference proteome</keyword>
<dbReference type="SMART" id="SM00034">
    <property type="entry name" value="CLECT"/>
    <property type="match status" value="1"/>
</dbReference>
<name>A0A8C5ARH0_GADMO</name>
<keyword evidence="3" id="KW-0472">Membrane</keyword>
<proteinExistence type="predicted"/>
<feature type="transmembrane region" description="Helical" evidence="3">
    <location>
        <begin position="52"/>
        <end position="76"/>
    </location>
</feature>
<dbReference type="GeneTree" id="ENSGT01030000234575"/>
<dbReference type="InterPro" id="IPR050111">
    <property type="entry name" value="C-type_lectin/snaclec_domain"/>
</dbReference>
<dbReference type="Proteomes" id="UP000694546">
    <property type="component" value="Chromosome 20"/>
</dbReference>
<dbReference type="InterPro" id="IPR018378">
    <property type="entry name" value="C-type_lectin_CS"/>
</dbReference>
<gene>
    <name evidence="5" type="primary">LOC115533279</name>
</gene>
<dbReference type="InterPro" id="IPR016187">
    <property type="entry name" value="CTDL_fold"/>
</dbReference>
<dbReference type="PANTHER" id="PTHR22803">
    <property type="entry name" value="MANNOSE, PHOSPHOLIPASE, LECTIN RECEPTOR RELATED"/>
    <property type="match status" value="1"/>
</dbReference>
<dbReference type="InterPro" id="IPR016186">
    <property type="entry name" value="C-type_lectin-like/link_sf"/>
</dbReference>
<dbReference type="PROSITE" id="PS50041">
    <property type="entry name" value="C_TYPE_LECTIN_2"/>
    <property type="match status" value="1"/>
</dbReference>
<dbReference type="SUPFAM" id="SSF56436">
    <property type="entry name" value="C-type lectin-like"/>
    <property type="match status" value="1"/>
</dbReference>
<dbReference type="Pfam" id="PF00059">
    <property type="entry name" value="Lectin_C"/>
    <property type="match status" value="1"/>
</dbReference>
<evidence type="ECO:0000256" key="3">
    <source>
        <dbReference type="SAM" id="Phobius"/>
    </source>
</evidence>
<dbReference type="GO" id="GO:0030246">
    <property type="term" value="F:carbohydrate binding"/>
    <property type="evidence" value="ECO:0007669"/>
    <property type="project" value="UniProtKB-KW"/>
</dbReference>
<dbReference type="CDD" id="cd03590">
    <property type="entry name" value="CLECT_DC-SIGN_like"/>
    <property type="match status" value="1"/>
</dbReference>
<evidence type="ECO:0000313" key="6">
    <source>
        <dbReference type="Proteomes" id="UP000694546"/>
    </source>
</evidence>
<dbReference type="InterPro" id="IPR001304">
    <property type="entry name" value="C-type_lectin-like"/>
</dbReference>
<reference evidence="5" key="2">
    <citation type="submission" date="2025-09" db="UniProtKB">
        <authorList>
            <consortium name="Ensembl"/>
        </authorList>
    </citation>
    <scope>IDENTIFICATION</scope>
</reference>
<dbReference type="InterPro" id="IPR033989">
    <property type="entry name" value="CD209-like_CTLD"/>
</dbReference>
<evidence type="ECO:0000313" key="5">
    <source>
        <dbReference type="Ensembl" id="ENSGMOP00000033551.1"/>
    </source>
</evidence>
<keyword evidence="2" id="KW-1015">Disulfide bond</keyword>
<reference evidence="5" key="1">
    <citation type="submission" date="2025-08" db="UniProtKB">
        <authorList>
            <consortium name="Ensembl"/>
        </authorList>
    </citation>
    <scope>IDENTIFICATION</scope>
</reference>
<evidence type="ECO:0000256" key="2">
    <source>
        <dbReference type="ARBA" id="ARBA00023157"/>
    </source>
</evidence>
<organism evidence="5 6">
    <name type="scientific">Gadus morhua</name>
    <name type="common">Atlantic cod</name>
    <dbReference type="NCBI Taxonomy" id="8049"/>
    <lineage>
        <taxon>Eukaryota</taxon>
        <taxon>Metazoa</taxon>
        <taxon>Chordata</taxon>
        <taxon>Craniata</taxon>
        <taxon>Vertebrata</taxon>
        <taxon>Euteleostomi</taxon>
        <taxon>Actinopterygii</taxon>
        <taxon>Neopterygii</taxon>
        <taxon>Teleostei</taxon>
        <taxon>Neoteleostei</taxon>
        <taxon>Acanthomorphata</taxon>
        <taxon>Zeiogadaria</taxon>
        <taxon>Gadariae</taxon>
        <taxon>Gadiformes</taxon>
        <taxon>Gadoidei</taxon>
        <taxon>Gadidae</taxon>
        <taxon>Gadus</taxon>
    </lineage>
</organism>
<protein>
    <submittedName>
        <fullName evidence="5">CD209 antigen-like protein C</fullName>
    </submittedName>
</protein>
<keyword evidence="1" id="KW-0430">Lectin</keyword>
<dbReference type="OMA" id="YWEAEQP"/>
<keyword evidence="3" id="KW-0812">Transmembrane</keyword>
<feature type="domain" description="C-type lectin" evidence="4">
    <location>
        <begin position="126"/>
        <end position="240"/>
    </location>
</feature>
<dbReference type="AlphaFoldDB" id="A0A8C5ARH0"/>
<dbReference type="Ensembl" id="ENSGMOT00000059969.1">
    <property type="protein sequence ID" value="ENSGMOP00000033551.1"/>
    <property type="gene ID" value="ENSGMOG00000022561.1"/>
</dbReference>
<evidence type="ECO:0000259" key="4">
    <source>
        <dbReference type="PROSITE" id="PS50041"/>
    </source>
</evidence>
<dbReference type="Gene3D" id="3.10.100.10">
    <property type="entry name" value="Mannose-Binding Protein A, subunit A"/>
    <property type="match status" value="1"/>
</dbReference>
<sequence length="252" mass="28698">MRCFLYCDMFYVFISVKHERKGVTSSTLCLFWAPGHLGPRAKGTRRSRWGPAVLGLGLLCAGLLAGLLVLAVRYSVTVKDLSMTQSKSMEQQKELCTLSTLKQRFDEQLKDNIKRNQTCPEGWRKFENACYHHSDQKKSWNNGRNDCIKKGGDLVVIDSSQEQKFLLEYEGDFWIGLTDLEQEGTWKWVDGAPLILSNWAEKQPDNGNKNAAYGEEDCAHSRRPTWNDVSCDTNLRWICETSAEDAQISMAQ</sequence>
<keyword evidence="3" id="KW-1133">Transmembrane helix</keyword>
<evidence type="ECO:0000256" key="1">
    <source>
        <dbReference type="ARBA" id="ARBA00022734"/>
    </source>
</evidence>
<dbReference type="PROSITE" id="PS00615">
    <property type="entry name" value="C_TYPE_LECTIN_1"/>
    <property type="match status" value="1"/>
</dbReference>
<accession>A0A8C5ARH0</accession>